<feature type="transmembrane region" description="Helical" evidence="7">
    <location>
        <begin position="41"/>
        <end position="64"/>
    </location>
</feature>
<reference evidence="8 9" key="1">
    <citation type="submission" date="2011-07" db="EMBL/GenBank/DDBJ databases">
        <authorList>
            <person name="Coyne R."/>
            <person name="Brami D."/>
            <person name="Johnson J."/>
            <person name="Hostetler J."/>
            <person name="Hannick L."/>
            <person name="Clark T."/>
            <person name="Cassidy-Hanley D."/>
            <person name="Inman J."/>
        </authorList>
    </citation>
    <scope>NUCLEOTIDE SEQUENCE [LARGE SCALE GENOMIC DNA]</scope>
    <source>
        <strain evidence="8 9">G5</strain>
    </source>
</reference>
<dbReference type="InParanoid" id="G0QJ74"/>
<dbReference type="OrthoDB" id="2160638at2759"/>
<comment type="similarity">
    <text evidence="2">Belongs to the chromate ion transporter (CHR) (TC 2.A.51) family.</text>
</comment>
<keyword evidence="9" id="KW-1185">Reference proteome</keyword>
<feature type="transmembrane region" description="Helical" evidence="7">
    <location>
        <begin position="300"/>
        <end position="325"/>
    </location>
</feature>
<dbReference type="GeneID" id="14910919"/>
<dbReference type="OMA" id="VWGMART"/>
<comment type="subcellular location">
    <subcellularLocation>
        <location evidence="1">Cell membrane</location>
        <topology evidence="1">Multi-pass membrane protein</topology>
    </subcellularLocation>
</comment>
<sequence length="416" mass="46909">MKYIFKVTIFNSGGPMVQASVIQELFVNELKWVDQEIYQELVAVCSVIPGITVSQIIITIGSLVTNNVYGGLLGGIFFLLPSAFLMTIMGYLNNYINPTKENNYQVACEISLIFKGFACCSVAIVMQNSVMYLQYHNFDKKCYFFILMSIILYFQYQKPLYMVIILILGGFLGYVFFSDSVTRPSLVTYESVISSTEDKRFQNNGFLNKGLQLYVFILIGLILIQIMFNSEFIKFIFDFFYIGSVYFGGGYVGISLLDIQFTNQNINQTQFYNGFSVASAIPGPAVSSIANYIGTLEYGFIGSIFAFTFTFLPTFLFIQGFLPIWGQYRKDPQVQSILKGAECVSVGFVIATAIQIWIHIGQGDFITTSLLVFITLVLLAIYEVPAPYVMLISGTLTICRFMTLHNYRGVEDERIC</sequence>
<evidence type="ECO:0000256" key="1">
    <source>
        <dbReference type="ARBA" id="ARBA00004651"/>
    </source>
</evidence>
<evidence type="ECO:0000256" key="4">
    <source>
        <dbReference type="ARBA" id="ARBA00022692"/>
    </source>
</evidence>
<evidence type="ECO:0000256" key="7">
    <source>
        <dbReference type="SAM" id="Phobius"/>
    </source>
</evidence>
<feature type="transmembrane region" description="Helical" evidence="7">
    <location>
        <begin position="138"/>
        <end position="154"/>
    </location>
</feature>
<keyword evidence="4 7" id="KW-0812">Transmembrane</keyword>
<feature type="transmembrane region" description="Helical" evidence="7">
    <location>
        <begin position="271"/>
        <end position="294"/>
    </location>
</feature>
<accession>G0QJ74</accession>
<dbReference type="PIRSF" id="PIRSF004810">
    <property type="entry name" value="ChrA"/>
    <property type="match status" value="1"/>
</dbReference>
<evidence type="ECO:0000256" key="3">
    <source>
        <dbReference type="ARBA" id="ARBA00022475"/>
    </source>
</evidence>
<evidence type="ECO:0008006" key="10">
    <source>
        <dbReference type="Google" id="ProtNLM"/>
    </source>
</evidence>
<dbReference type="Proteomes" id="UP000008983">
    <property type="component" value="Unassembled WGS sequence"/>
</dbReference>
<gene>
    <name evidence="8" type="ORF">IMG5_002970</name>
</gene>
<dbReference type="Pfam" id="PF02417">
    <property type="entry name" value="Chromate_transp"/>
    <property type="match status" value="2"/>
</dbReference>
<dbReference type="GO" id="GO:0005886">
    <property type="term" value="C:plasma membrane"/>
    <property type="evidence" value="ECO:0007669"/>
    <property type="project" value="UniProtKB-SubCell"/>
</dbReference>
<dbReference type="InterPro" id="IPR003370">
    <property type="entry name" value="Chromate_transpt"/>
</dbReference>
<proteinExistence type="inferred from homology"/>
<evidence type="ECO:0000256" key="5">
    <source>
        <dbReference type="ARBA" id="ARBA00022989"/>
    </source>
</evidence>
<dbReference type="EMBL" id="GL983051">
    <property type="protein sequence ID" value="EGR34725.1"/>
    <property type="molecule type" value="Genomic_DNA"/>
</dbReference>
<protein>
    <recommendedName>
        <fullName evidence="10">Chromate transporter</fullName>
    </recommendedName>
</protein>
<evidence type="ECO:0000256" key="2">
    <source>
        <dbReference type="ARBA" id="ARBA00005262"/>
    </source>
</evidence>
<organism evidence="8 9">
    <name type="scientific">Ichthyophthirius multifiliis</name>
    <name type="common">White spot disease agent</name>
    <name type="synonym">Ich</name>
    <dbReference type="NCBI Taxonomy" id="5932"/>
    <lineage>
        <taxon>Eukaryota</taxon>
        <taxon>Sar</taxon>
        <taxon>Alveolata</taxon>
        <taxon>Ciliophora</taxon>
        <taxon>Intramacronucleata</taxon>
        <taxon>Oligohymenophorea</taxon>
        <taxon>Hymenostomatida</taxon>
        <taxon>Ophryoglenina</taxon>
        <taxon>Ichthyophthirius</taxon>
    </lineage>
</organism>
<dbReference type="PANTHER" id="PTHR33567">
    <property type="entry name" value="CHROMATE ION TRANSPORTER (EUROFUNG)"/>
    <property type="match status" value="1"/>
</dbReference>
<dbReference type="RefSeq" id="XP_004040029.1">
    <property type="nucleotide sequence ID" value="XM_004039981.1"/>
</dbReference>
<feature type="transmembrane region" description="Helical" evidence="7">
    <location>
        <begin position="160"/>
        <end position="177"/>
    </location>
</feature>
<dbReference type="STRING" id="857967.G0QJ74"/>
<evidence type="ECO:0000313" key="9">
    <source>
        <dbReference type="Proteomes" id="UP000008983"/>
    </source>
</evidence>
<keyword evidence="3" id="KW-1003">Cell membrane</keyword>
<feature type="transmembrane region" description="Helical" evidence="7">
    <location>
        <begin position="210"/>
        <end position="228"/>
    </location>
</feature>
<dbReference type="GO" id="GO:0015109">
    <property type="term" value="F:chromate transmembrane transporter activity"/>
    <property type="evidence" value="ECO:0007669"/>
    <property type="project" value="InterPro"/>
</dbReference>
<dbReference type="PANTHER" id="PTHR33567:SF3">
    <property type="entry name" value="CHROMATE ION TRANSPORTER (EUROFUNG)"/>
    <property type="match status" value="1"/>
</dbReference>
<name>G0QJ74_ICHMU</name>
<dbReference type="AlphaFoldDB" id="G0QJ74"/>
<feature type="transmembrane region" description="Helical" evidence="7">
    <location>
        <begin position="71"/>
        <end position="92"/>
    </location>
</feature>
<feature type="transmembrane region" description="Helical" evidence="7">
    <location>
        <begin position="337"/>
        <end position="358"/>
    </location>
</feature>
<keyword evidence="5 7" id="KW-1133">Transmembrane helix</keyword>
<dbReference type="InterPro" id="IPR014047">
    <property type="entry name" value="Chr_Tranpt_l_chain"/>
</dbReference>
<evidence type="ECO:0000256" key="6">
    <source>
        <dbReference type="ARBA" id="ARBA00023136"/>
    </source>
</evidence>
<keyword evidence="6 7" id="KW-0472">Membrane</keyword>
<dbReference type="eggNOG" id="ENOG502QRJG">
    <property type="taxonomic scope" value="Eukaryota"/>
</dbReference>
<feature type="transmembrane region" description="Helical" evidence="7">
    <location>
        <begin position="370"/>
        <end position="392"/>
    </location>
</feature>
<feature type="transmembrane region" description="Helical" evidence="7">
    <location>
        <begin position="240"/>
        <end position="259"/>
    </location>
</feature>
<evidence type="ECO:0000313" key="8">
    <source>
        <dbReference type="EMBL" id="EGR34725.1"/>
    </source>
</evidence>